<dbReference type="InterPro" id="IPR017853">
    <property type="entry name" value="GH"/>
</dbReference>
<dbReference type="SMART" id="SM00642">
    <property type="entry name" value="Aamy"/>
    <property type="match status" value="1"/>
</dbReference>
<proteinExistence type="predicted"/>
<dbReference type="NCBIfam" id="TIGR02401">
    <property type="entry name" value="trehalose_TreY"/>
    <property type="match status" value="1"/>
</dbReference>
<dbReference type="PANTHER" id="PTHR10357">
    <property type="entry name" value="ALPHA-AMYLASE FAMILY MEMBER"/>
    <property type="match status" value="1"/>
</dbReference>
<evidence type="ECO:0000313" key="2">
    <source>
        <dbReference type="EMBL" id="KPQ34533.1"/>
    </source>
</evidence>
<evidence type="ECO:0000313" key="3">
    <source>
        <dbReference type="Proteomes" id="UP000050465"/>
    </source>
</evidence>
<dbReference type="Proteomes" id="UP000050465">
    <property type="component" value="Unassembled WGS sequence"/>
</dbReference>
<dbReference type="GO" id="GO:0047470">
    <property type="term" value="F:(1,4)-alpha-D-glucan 1-alpha-D-glucosylmutase activity"/>
    <property type="evidence" value="ECO:0007669"/>
    <property type="project" value="UniProtKB-EC"/>
</dbReference>
<evidence type="ECO:0000259" key="1">
    <source>
        <dbReference type="SMART" id="SM00642"/>
    </source>
</evidence>
<protein>
    <submittedName>
        <fullName evidence="2">Malto-oligosyltrehalose synthase</fullName>
        <ecNumber evidence="2">5.4.99.15</ecNumber>
    </submittedName>
</protein>
<keyword evidence="2" id="KW-0413">Isomerase</keyword>
<dbReference type="Gene3D" id="3.20.20.80">
    <property type="entry name" value="Glycosidases"/>
    <property type="match status" value="4"/>
</dbReference>
<dbReference type="InterPro" id="IPR006047">
    <property type="entry name" value="GH13_cat_dom"/>
</dbReference>
<sequence length="946" mass="109366">MRIPVATYRLQFTPDFGFKQAKAIAHYLDRLGISDLYASPIFKARSGSQHGYDVVDQNQINPELGGRGDFEALIKDLQDRGMGWLQDIVPNHMAYDGQNHYLMDVLEHGPQSQYVDYFDIEWEHSYDDIQGKVLAPMLGDFYDRCLERGEIQLSYEADGLKVNYYALRFPVRLESYGAFLTHEISWLRRQMGSQHPDYIKLLGILNTVKNTFPALEGQDRREQAMFVKQLLWELHESNSEIRIFIDQNVEAFNGQPGKPKSFDLLDKLLLEQYYRLSFWKVGAEELNYRRFFTVNELICMKVDIPEVFDQTHALIAELVNEKKINGLRIDHIDGLYDPLVYLQRLQEKTNGVYVVIEKILDLNEQENLPLHWPIQGTSGYEFLNYANGVFYQQANQKQFTRIYKQFSGLRDGYDRLVWEKKQLIADTNLVGDIDNLARFLKKVASQYRYGRDLTANGLKTAIQEVLVSFPVYCTYINQRGSSPRDLEYIQIAIAKARKRIPQLLNELELIEKFLLLEYEVPLPAEERSQWLHFVMRLQQFTGPLMAKGLEDTLFYVYNRFIGLNDVGGAPNQFGISLKEFHDYNRYQQEHWPHTLNATSTHDTKRSEDVRSRLSVLSELPDEWEREVTAWSELNASKKQTINDQLVPEPNDEYFLYQTLVGVYPFELSCEKAADKEALKNFKERIKAYVIKAVREAKVHTAWLRPDEEYENGYVAFVEALLTPGKDNSFLSQLENFQKPIADYGIYNSLAQLLLKLTAPGVPDFYQGTELWDLSLVDPDNRRSVDYSTRLKALEDIHTRWQKQPTALMKELLEKRTDGRVKLFLTMRGLAARNYLRNVFRSGSYHPLTVSGEQANHVITFVRHKGEHTVLTVVPRFLTGLVAPYKLPIGKSVWGDTAISLPGGNQANWKNWLTDEPIALTDEPLVADLLSKFPVALLVSENHSPLP</sequence>
<dbReference type="AlphaFoldDB" id="A0A0P8C063"/>
<dbReference type="PATRIC" id="fig|1666911.3.peg.183"/>
<organism evidence="2 3">
    <name type="scientific">Phormidesmis priestleyi Ana</name>
    <dbReference type="NCBI Taxonomy" id="1666911"/>
    <lineage>
        <taxon>Bacteria</taxon>
        <taxon>Bacillati</taxon>
        <taxon>Cyanobacteriota</taxon>
        <taxon>Cyanophyceae</taxon>
        <taxon>Leptolyngbyales</taxon>
        <taxon>Leptolyngbyaceae</taxon>
        <taxon>Phormidesmis</taxon>
    </lineage>
</organism>
<comment type="caution">
    <text evidence="2">The sequence shown here is derived from an EMBL/GenBank/DDBJ whole genome shotgun (WGS) entry which is preliminary data.</text>
</comment>
<dbReference type="PANTHER" id="PTHR10357:SF216">
    <property type="entry name" value="MALTOOLIGOSYL TREHALOSE SYNTHASE-RELATED"/>
    <property type="match status" value="1"/>
</dbReference>
<dbReference type="GO" id="GO:0005992">
    <property type="term" value="P:trehalose biosynthetic process"/>
    <property type="evidence" value="ECO:0007669"/>
    <property type="project" value="TreeGrafter"/>
</dbReference>
<dbReference type="InterPro" id="IPR012767">
    <property type="entry name" value="Trehalose_TreY"/>
</dbReference>
<dbReference type="EMBL" id="LJZR01000019">
    <property type="protein sequence ID" value="KPQ34533.1"/>
    <property type="molecule type" value="Genomic_DNA"/>
</dbReference>
<feature type="domain" description="Glycosyl hydrolase family 13 catalytic" evidence="1">
    <location>
        <begin position="11"/>
        <end position="497"/>
    </location>
</feature>
<dbReference type="CDD" id="cd11336">
    <property type="entry name" value="AmyAc_MTSase"/>
    <property type="match status" value="1"/>
</dbReference>
<dbReference type="EC" id="5.4.99.15" evidence="2"/>
<reference evidence="2 3" key="1">
    <citation type="submission" date="2015-09" db="EMBL/GenBank/DDBJ databases">
        <title>Identification and resolution of microdiversity through metagenomic sequencing of parallel consortia.</title>
        <authorList>
            <person name="Nelson W.C."/>
            <person name="Romine M.F."/>
            <person name="Lindemann S.R."/>
        </authorList>
    </citation>
    <scope>NUCLEOTIDE SEQUENCE [LARGE SCALE GENOMIC DNA]</scope>
    <source>
        <strain evidence="2">Ana</strain>
    </source>
</reference>
<gene>
    <name evidence="2" type="primary">treY</name>
    <name evidence="2" type="ORF">HLUCCA11_14635</name>
</gene>
<dbReference type="GO" id="GO:0030980">
    <property type="term" value="P:alpha-glucan catabolic process"/>
    <property type="evidence" value="ECO:0007669"/>
    <property type="project" value="TreeGrafter"/>
</dbReference>
<accession>A0A0P8C063</accession>
<dbReference type="Pfam" id="PF00128">
    <property type="entry name" value="Alpha-amylase"/>
    <property type="match status" value="1"/>
</dbReference>
<dbReference type="SUPFAM" id="SSF51445">
    <property type="entry name" value="(Trans)glycosidases"/>
    <property type="match status" value="1"/>
</dbReference>
<dbReference type="STRING" id="1666911.HLUCCA11_14635"/>
<name>A0A0P8C063_9CYAN</name>